<dbReference type="Proteomes" id="UP001221757">
    <property type="component" value="Unassembled WGS sequence"/>
</dbReference>
<comment type="caution">
    <text evidence="3">The sequence shown here is derived from an EMBL/GenBank/DDBJ whole genome shotgun (WGS) entry which is preliminary data.</text>
</comment>
<evidence type="ECO:0000256" key="1">
    <source>
        <dbReference type="SAM" id="MobiDB-lite"/>
    </source>
</evidence>
<proteinExistence type="predicted"/>
<accession>A0AAD7GVY9</accession>
<protein>
    <recommendedName>
        <fullName evidence="2">DUF7726 domain-containing protein</fullName>
    </recommendedName>
</protein>
<dbReference type="AlphaFoldDB" id="A0AAD7GVY9"/>
<feature type="compositionally biased region" description="Acidic residues" evidence="1">
    <location>
        <begin position="14"/>
        <end position="24"/>
    </location>
</feature>
<dbReference type="EMBL" id="JARKIE010000007">
    <property type="protein sequence ID" value="KAJ7706394.1"/>
    <property type="molecule type" value="Genomic_DNA"/>
</dbReference>
<dbReference type="PANTHER" id="PTHR42339">
    <property type="entry name" value="HISTONE H1"/>
    <property type="match status" value="1"/>
</dbReference>
<name>A0AAD7GVY9_MYCRO</name>
<gene>
    <name evidence="3" type="ORF">B0H17DRAFT_1156689</name>
</gene>
<evidence type="ECO:0000313" key="4">
    <source>
        <dbReference type="Proteomes" id="UP001221757"/>
    </source>
</evidence>
<evidence type="ECO:0000259" key="2">
    <source>
        <dbReference type="Pfam" id="PF24852"/>
    </source>
</evidence>
<evidence type="ECO:0000313" key="3">
    <source>
        <dbReference type="EMBL" id="KAJ7706394.1"/>
    </source>
</evidence>
<feature type="region of interest" description="Disordered" evidence="1">
    <location>
        <begin position="1"/>
        <end position="33"/>
    </location>
</feature>
<keyword evidence="4" id="KW-1185">Reference proteome</keyword>
<reference evidence="3" key="1">
    <citation type="submission" date="2023-03" db="EMBL/GenBank/DDBJ databases">
        <title>Massive genome expansion in bonnet fungi (Mycena s.s.) driven by repeated elements and novel gene families across ecological guilds.</title>
        <authorList>
            <consortium name="Lawrence Berkeley National Laboratory"/>
            <person name="Harder C.B."/>
            <person name="Miyauchi S."/>
            <person name="Viragh M."/>
            <person name="Kuo A."/>
            <person name="Thoen E."/>
            <person name="Andreopoulos B."/>
            <person name="Lu D."/>
            <person name="Skrede I."/>
            <person name="Drula E."/>
            <person name="Henrissat B."/>
            <person name="Morin E."/>
            <person name="Kohler A."/>
            <person name="Barry K."/>
            <person name="LaButti K."/>
            <person name="Morin E."/>
            <person name="Salamov A."/>
            <person name="Lipzen A."/>
            <person name="Mereny Z."/>
            <person name="Hegedus B."/>
            <person name="Baldrian P."/>
            <person name="Stursova M."/>
            <person name="Weitz H."/>
            <person name="Taylor A."/>
            <person name="Grigoriev I.V."/>
            <person name="Nagy L.G."/>
            <person name="Martin F."/>
            <person name="Kauserud H."/>
        </authorList>
    </citation>
    <scope>NUCLEOTIDE SEQUENCE</scope>
    <source>
        <strain evidence="3">CBHHK067</strain>
    </source>
</reference>
<feature type="domain" description="DUF7726" evidence="2">
    <location>
        <begin position="75"/>
        <end position="145"/>
    </location>
</feature>
<dbReference type="Pfam" id="PF24852">
    <property type="entry name" value="DUF7726"/>
    <property type="match status" value="1"/>
</dbReference>
<dbReference type="PANTHER" id="PTHR42339:SF1">
    <property type="entry name" value="HISTONE H1"/>
    <property type="match status" value="1"/>
</dbReference>
<dbReference type="InterPro" id="IPR056143">
    <property type="entry name" value="DUF7726"/>
</dbReference>
<sequence length="175" mass="19486">MAPKRKSDVSTADLEAETFNENDTGEVASTKSNLKKARVSVASSSSSSSKAKSKDIEWRDVELDTNSDGTIPVFDFPGEVRRKIRVLQGTPGWKVTVWLKEIGGVNHNSYSRFMAEKNKAFGAANSTYFAAYVYFEKVRIAEGKKKSAGRKQNEIDHPFGFPLEDQRKVWVFGPA</sequence>
<organism evidence="3 4">
    <name type="scientific">Mycena rosella</name>
    <name type="common">Pink bonnet</name>
    <name type="synonym">Agaricus rosellus</name>
    <dbReference type="NCBI Taxonomy" id="1033263"/>
    <lineage>
        <taxon>Eukaryota</taxon>
        <taxon>Fungi</taxon>
        <taxon>Dikarya</taxon>
        <taxon>Basidiomycota</taxon>
        <taxon>Agaricomycotina</taxon>
        <taxon>Agaricomycetes</taxon>
        <taxon>Agaricomycetidae</taxon>
        <taxon>Agaricales</taxon>
        <taxon>Marasmiineae</taxon>
        <taxon>Mycenaceae</taxon>
        <taxon>Mycena</taxon>
    </lineage>
</organism>